<reference evidence="3 4" key="1">
    <citation type="submission" date="2020-07" db="EMBL/GenBank/DDBJ databases">
        <authorList>
            <person name="Feng H."/>
        </authorList>
    </citation>
    <scope>NUCLEOTIDE SEQUENCE [LARGE SCALE GENOMIC DNA]</scope>
    <source>
        <strain evidence="4">s-10</strain>
    </source>
</reference>
<dbReference type="EMBL" id="JACEIQ010000001">
    <property type="protein sequence ID" value="MBA4493050.1"/>
    <property type="molecule type" value="Genomic_DNA"/>
</dbReference>
<dbReference type="PROSITE" id="PS51464">
    <property type="entry name" value="SIS"/>
    <property type="match status" value="1"/>
</dbReference>
<feature type="domain" description="SIS" evidence="2">
    <location>
        <begin position="29"/>
        <end position="172"/>
    </location>
</feature>
<dbReference type="AlphaFoldDB" id="A0A7W1WNE8"/>
<dbReference type="PANTHER" id="PTHR43443:SF1">
    <property type="entry name" value="3-HEXULOSE-6-PHOSPHATE ISOMERASE"/>
    <property type="match status" value="1"/>
</dbReference>
<dbReference type="Pfam" id="PF01380">
    <property type="entry name" value="SIS"/>
    <property type="match status" value="1"/>
</dbReference>
<dbReference type="Proteomes" id="UP000535491">
    <property type="component" value="Unassembled WGS sequence"/>
</dbReference>
<name>A0A7W1WNE8_9BACL</name>
<proteinExistence type="inferred from homology"/>
<comment type="caution">
    <text evidence="3">The sequence shown here is derived from an EMBL/GenBank/DDBJ whole genome shotgun (WGS) entry which is preliminary data.</text>
</comment>
<dbReference type="GO" id="GO:1901135">
    <property type="term" value="P:carbohydrate derivative metabolic process"/>
    <property type="evidence" value="ECO:0007669"/>
    <property type="project" value="InterPro"/>
</dbReference>
<dbReference type="InterPro" id="IPR017552">
    <property type="entry name" value="PHI/rmpB"/>
</dbReference>
<sequence length="185" mass="20578">MNYREVSQDIINELGNTLRNINTEEVEQLIDKIQKAEKVFFVGVGRVLLSLKSIAKRFAHLGINCYIVGEITEPAITEKDLLIVGSGSGETAFPLIIAKKAKQFNATVAHIGANPQSSMREYADLFIKIPVSTKLQLPGEIPSIQPMTSLFEQSLLLLGDTIALMIIKDKDIDMHALWQYHANLE</sequence>
<gene>
    <name evidence="3" type="ORF">H1191_01810</name>
</gene>
<dbReference type="PANTHER" id="PTHR43443">
    <property type="entry name" value="3-HEXULOSE-6-PHOSPHATE ISOMERASE"/>
    <property type="match status" value="1"/>
</dbReference>
<dbReference type="NCBIfam" id="TIGR03127">
    <property type="entry name" value="RuMP_HxlB"/>
    <property type="match status" value="1"/>
</dbReference>
<evidence type="ECO:0000256" key="1">
    <source>
        <dbReference type="ARBA" id="ARBA00009235"/>
    </source>
</evidence>
<evidence type="ECO:0000313" key="3">
    <source>
        <dbReference type="EMBL" id="MBA4493050.1"/>
    </source>
</evidence>
<dbReference type="Gene3D" id="3.40.50.10490">
    <property type="entry name" value="Glucose-6-phosphate isomerase like protein, domain 1"/>
    <property type="match status" value="1"/>
</dbReference>
<keyword evidence="4" id="KW-1185">Reference proteome</keyword>
<evidence type="ECO:0000259" key="2">
    <source>
        <dbReference type="PROSITE" id="PS51464"/>
    </source>
</evidence>
<accession>A0A7W1WNE8</accession>
<dbReference type="SUPFAM" id="SSF53697">
    <property type="entry name" value="SIS domain"/>
    <property type="match status" value="1"/>
</dbReference>
<dbReference type="CDD" id="cd05005">
    <property type="entry name" value="SIS_PHI"/>
    <property type="match status" value="1"/>
</dbReference>
<organism evidence="3 4">
    <name type="scientific">Paenactinomyces guangxiensis</name>
    <dbReference type="NCBI Taxonomy" id="1490290"/>
    <lineage>
        <taxon>Bacteria</taxon>
        <taxon>Bacillati</taxon>
        <taxon>Bacillota</taxon>
        <taxon>Bacilli</taxon>
        <taxon>Bacillales</taxon>
        <taxon>Thermoactinomycetaceae</taxon>
        <taxon>Paenactinomyces</taxon>
    </lineage>
</organism>
<protein>
    <submittedName>
        <fullName evidence="3">SIS domain-containing protein</fullName>
    </submittedName>
</protein>
<dbReference type="GO" id="GO:0097367">
    <property type="term" value="F:carbohydrate derivative binding"/>
    <property type="evidence" value="ECO:0007669"/>
    <property type="project" value="InterPro"/>
</dbReference>
<dbReference type="InterPro" id="IPR046348">
    <property type="entry name" value="SIS_dom_sf"/>
</dbReference>
<comment type="similarity">
    <text evidence="1">Belongs to the SIS family. PHI subfamily.</text>
</comment>
<dbReference type="InterPro" id="IPR001347">
    <property type="entry name" value="SIS_dom"/>
</dbReference>
<dbReference type="GO" id="GO:0016853">
    <property type="term" value="F:isomerase activity"/>
    <property type="evidence" value="ECO:0007669"/>
    <property type="project" value="InterPro"/>
</dbReference>
<evidence type="ECO:0000313" key="4">
    <source>
        <dbReference type="Proteomes" id="UP000535491"/>
    </source>
</evidence>